<accession>A0A3B3SWN2</accession>
<proteinExistence type="predicted"/>
<reference evidence="1" key="1">
    <citation type="submission" date="2025-08" db="UniProtKB">
        <authorList>
            <consortium name="Ensembl"/>
        </authorList>
    </citation>
    <scope>IDENTIFICATION</scope>
</reference>
<keyword evidence="2" id="KW-1185">Reference proteome</keyword>
<evidence type="ECO:0000313" key="1">
    <source>
        <dbReference type="Ensembl" id="ENSPKIP00000034790.1"/>
    </source>
</evidence>
<sequence>MLVDTMFQRGQIVWAQTAGTLVRKTANSFHMSKEARNRGCKCKITDRNRQALKSRAAKIHRNTASKMTTELNQHLCGPDSTKSVHLELQRKPLVSRAKQKICIPEKWKQPIWSESSFIHVSRIWTALSLEKARILGASC</sequence>
<dbReference type="Proteomes" id="UP000261540">
    <property type="component" value="Unplaced"/>
</dbReference>
<dbReference type="AlphaFoldDB" id="A0A3B3SWN2"/>
<evidence type="ECO:0000313" key="2">
    <source>
        <dbReference type="Proteomes" id="UP000261540"/>
    </source>
</evidence>
<name>A0A3B3SWN2_9TELE</name>
<protein>
    <submittedName>
        <fullName evidence="1">Uncharacterized protein</fullName>
    </submittedName>
</protein>
<organism evidence="1 2">
    <name type="scientific">Paramormyrops kingsleyae</name>
    <dbReference type="NCBI Taxonomy" id="1676925"/>
    <lineage>
        <taxon>Eukaryota</taxon>
        <taxon>Metazoa</taxon>
        <taxon>Chordata</taxon>
        <taxon>Craniata</taxon>
        <taxon>Vertebrata</taxon>
        <taxon>Euteleostomi</taxon>
        <taxon>Actinopterygii</taxon>
        <taxon>Neopterygii</taxon>
        <taxon>Teleostei</taxon>
        <taxon>Osteoglossocephala</taxon>
        <taxon>Osteoglossomorpha</taxon>
        <taxon>Osteoglossiformes</taxon>
        <taxon>Mormyridae</taxon>
        <taxon>Paramormyrops</taxon>
    </lineage>
</organism>
<reference evidence="1" key="2">
    <citation type="submission" date="2025-09" db="UniProtKB">
        <authorList>
            <consortium name="Ensembl"/>
        </authorList>
    </citation>
    <scope>IDENTIFICATION</scope>
</reference>
<dbReference type="Ensembl" id="ENSPKIT00000015712.1">
    <property type="protein sequence ID" value="ENSPKIP00000034790.1"/>
    <property type="gene ID" value="ENSPKIG00000013987.1"/>
</dbReference>